<dbReference type="EMBL" id="LN856960">
    <property type="protein sequence ID" value="CRZ24562.1"/>
    <property type="molecule type" value="Genomic_DNA"/>
</dbReference>
<evidence type="ECO:0000256" key="1">
    <source>
        <dbReference type="SAM" id="MobiDB-lite"/>
    </source>
</evidence>
<dbReference type="AlphaFoldDB" id="A0A1I9GDA7"/>
<reference evidence="2" key="1">
    <citation type="journal article" date="2007" name="Science">
        <title>Draft genome of the filarial nematode parasite Brugia malayi.</title>
        <authorList>
            <person name="Ghedin E."/>
            <person name="Wang S."/>
            <person name="Spiro D."/>
            <person name="Caler E."/>
            <person name="Zhao Q."/>
            <person name="Crabtree J."/>
            <person name="Allen J.E."/>
            <person name="Delcher A.L."/>
            <person name="Guiliano D.B."/>
            <person name="Miranda-Saavedra D."/>
            <person name="Angiuoli S.V."/>
            <person name="Creasy T."/>
            <person name="Amedeo P."/>
            <person name="Haas B."/>
            <person name="El-Sayed N.M."/>
            <person name="Wortman J.R."/>
            <person name="Feldblyum T."/>
            <person name="Tallon L."/>
            <person name="Schatz M."/>
            <person name="Shumway M."/>
            <person name="Koo H."/>
            <person name="Salzberg S.L."/>
            <person name="Schobel S."/>
            <person name="Pertea M."/>
            <person name="Pop M."/>
            <person name="White O."/>
            <person name="Barton G.J."/>
            <person name="Carlow C.K."/>
            <person name="Crawford M.J."/>
            <person name="Daub J."/>
            <person name="Dimmic M.W."/>
            <person name="Estes C.F."/>
            <person name="Foster J.M."/>
            <person name="Ganatra M."/>
            <person name="Gregory W.F."/>
            <person name="Johnson N.M."/>
            <person name="Jin J."/>
            <person name="Komuniecki R."/>
            <person name="Korf I."/>
            <person name="Kumar S."/>
            <person name="Laney S."/>
            <person name="Li B.W."/>
            <person name="Li W."/>
            <person name="Lindblom T.H."/>
            <person name="Lustigman S."/>
            <person name="Ma D."/>
            <person name="Maina C.V."/>
            <person name="Martin D.M."/>
            <person name="McCarter J.P."/>
            <person name="McReynolds L."/>
            <person name="Mitreva M."/>
            <person name="Nutman T.B."/>
            <person name="Parkinson J."/>
            <person name="Peregrin-Alvarez J.M."/>
            <person name="Poole C."/>
            <person name="Ren Q."/>
            <person name="Saunders L."/>
            <person name="Sluder A.E."/>
            <person name="Smith K."/>
            <person name="Stanke M."/>
            <person name="Unnasch T.R."/>
            <person name="Ware J."/>
            <person name="Wei A.D."/>
            <person name="Weil G."/>
            <person name="Williams D.J."/>
            <person name="Zhang Y."/>
            <person name="Williams S.A."/>
            <person name="Fraser-Liggett C."/>
            <person name="Slatko B."/>
            <person name="Blaxter M.L."/>
            <person name="Scott A.L."/>
        </authorList>
    </citation>
    <scope>NUCLEOTIDE SEQUENCE</scope>
    <source>
        <strain evidence="2">FR3</strain>
    </source>
</reference>
<evidence type="ECO:0000313" key="2">
    <source>
        <dbReference type="EMBL" id="CRZ24562.1"/>
    </source>
</evidence>
<proteinExistence type="predicted"/>
<organism evidence="2">
    <name type="scientific">Brugia malayi</name>
    <name type="common">Filarial nematode worm</name>
    <dbReference type="NCBI Taxonomy" id="6279"/>
    <lineage>
        <taxon>Eukaryota</taxon>
        <taxon>Metazoa</taxon>
        <taxon>Ecdysozoa</taxon>
        <taxon>Nematoda</taxon>
        <taxon>Chromadorea</taxon>
        <taxon>Rhabditida</taxon>
        <taxon>Spirurina</taxon>
        <taxon>Spiruromorpha</taxon>
        <taxon>Filarioidea</taxon>
        <taxon>Onchocercidae</taxon>
        <taxon>Brugia</taxon>
    </lineage>
</organism>
<feature type="region of interest" description="Disordered" evidence="1">
    <location>
        <begin position="77"/>
        <end position="129"/>
    </location>
</feature>
<gene>
    <name evidence="2" type="primary">Bm10049</name>
    <name evidence="2" type="ORF">BM_Bm10049</name>
</gene>
<protein>
    <submittedName>
        <fullName evidence="2">Bm10049</fullName>
    </submittedName>
</protein>
<name>A0A1I9GDA7_BRUMA</name>
<accession>A0A1I9GDA7</accession>
<reference evidence="2" key="2">
    <citation type="submission" date="2012-12" db="EMBL/GenBank/DDBJ databases">
        <authorList>
            <consortium name="WormBase Consortium"/>
            <person name="Ghedin E."/>
            <person name="Paulini M."/>
        </authorList>
    </citation>
    <scope>NUCLEOTIDE SEQUENCE</scope>
    <source>
        <strain evidence="2">FR3</strain>
    </source>
</reference>
<feature type="compositionally biased region" description="Polar residues" evidence="1">
    <location>
        <begin position="108"/>
        <end position="117"/>
    </location>
</feature>
<sequence>MSGEGSALPKRRNPSNVHTDMEEVYLATQQMSRGKTMKSEERVARHTVCRDSVRSEERRGDTLVRLTARNIISTKFPSLRVGDRPSYPQQSLSPGRTRHEPPAWLVRQQATTDTHTPSQPPPLHAQQMI</sequence>